<name>A0EGN2_PARTE</name>
<accession>A0EGN2</accession>
<proteinExistence type="predicted"/>
<dbReference type="HOGENOM" id="CLU_1819597_0_0_1"/>
<dbReference type="RefSeq" id="XP_001461846.1">
    <property type="nucleotide sequence ID" value="XM_001461809.1"/>
</dbReference>
<feature type="compositionally biased region" description="Polar residues" evidence="1">
    <location>
        <begin position="56"/>
        <end position="67"/>
    </location>
</feature>
<evidence type="ECO:0000256" key="1">
    <source>
        <dbReference type="SAM" id="MobiDB-lite"/>
    </source>
</evidence>
<protein>
    <submittedName>
        <fullName evidence="2">Uncharacterized protein</fullName>
    </submittedName>
</protein>
<feature type="region of interest" description="Disordered" evidence="1">
    <location>
        <begin position="1"/>
        <end position="67"/>
    </location>
</feature>
<evidence type="ECO:0000313" key="2">
    <source>
        <dbReference type="EMBL" id="CAK94473.1"/>
    </source>
</evidence>
<organism evidence="2 3">
    <name type="scientific">Paramecium tetraurelia</name>
    <dbReference type="NCBI Taxonomy" id="5888"/>
    <lineage>
        <taxon>Eukaryota</taxon>
        <taxon>Sar</taxon>
        <taxon>Alveolata</taxon>
        <taxon>Ciliophora</taxon>
        <taxon>Intramacronucleata</taxon>
        <taxon>Oligohymenophorea</taxon>
        <taxon>Peniculida</taxon>
        <taxon>Parameciidae</taxon>
        <taxon>Paramecium</taxon>
    </lineage>
</organism>
<gene>
    <name evidence="2" type="ORF">GSPATT00026797001</name>
</gene>
<dbReference type="GeneID" id="5047631"/>
<dbReference type="EMBL" id="CT868677">
    <property type="protein sequence ID" value="CAK94473.1"/>
    <property type="molecule type" value="Genomic_DNA"/>
</dbReference>
<dbReference type="InParanoid" id="A0EGN2"/>
<sequence>MKSQNSKKPNLKITLNKKSMAQLVNSDKPPSSKCSQKTASSNGKVRNVVPRLHPSSCVSNSRTTSQLPIHQQFPRGTRNVSYYKQSQALEPDQSSLIQLLIQEKFGIAKAKLRQGHHYFQTHHKQKTSHFIKSKYFEYPEDS</sequence>
<feature type="compositionally biased region" description="Polar residues" evidence="1">
    <location>
        <begin position="16"/>
        <end position="44"/>
    </location>
</feature>
<keyword evidence="3" id="KW-1185">Reference proteome</keyword>
<evidence type="ECO:0000313" key="3">
    <source>
        <dbReference type="Proteomes" id="UP000000600"/>
    </source>
</evidence>
<reference evidence="2 3" key="1">
    <citation type="journal article" date="2006" name="Nature">
        <title>Global trends of whole-genome duplications revealed by the ciliate Paramecium tetraurelia.</title>
        <authorList>
            <consortium name="Genoscope"/>
            <person name="Aury J.-M."/>
            <person name="Jaillon O."/>
            <person name="Duret L."/>
            <person name="Noel B."/>
            <person name="Jubin C."/>
            <person name="Porcel B.M."/>
            <person name="Segurens B."/>
            <person name="Daubin V."/>
            <person name="Anthouard V."/>
            <person name="Aiach N."/>
            <person name="Arnaiz O."/>
            <person name="Billaut A."/>
            <person name="Beisson J."/>
            <person name="Blanc I."/>
            <person name="Bouhouche K."/>
            <person name="Camara F."/>
            <person name="Duharcourt S."/>
            <person name="Guigo R."/>
            <person name="Gogendeau D."/>
            <person name="Katinka M."/>
            <person name="Keller A.-M."/>
            <person name="Kissmehl R."/>
            <person name="Klotz C."/>
            <person name="Koll F."/>
            <person name="Le Moue A."/>
            <person name="Lepere C."/>
            <person name="Malinsky S."/>
            <person name="Nowacki M."/>
            <person name="Nowak J.K."/>
            <person name="Plattner H."/>
            <person name="Poulain J."/>
            <person name="Ruiz F."/>
            <person name="Serrano V."/>
            <person name="Zagulski M."/>
            <person name="Dessen P."/>
            <person name="Betermier M."/>
            <person name="Weissenbach J."/>
            <person name="Scarpelli C."/>
            <person name="Schachter V."/>
            <person name="Sperling L."/>
            <person name="Meyer E."/>
            <person name="Cohen J."/>
            <person name="Wincker P."/>
        </authorList>
    </citation>
    <scope>NUCLEOTIDE SEQUENCE [LARGE SCALE GENOMIC DNA]</scope>
    <source>
        <strain evidence="2 3">Stock d4-2</strain>
    </source>
</reference>
<dbReference type="AlphaFoldDB" id="A0EGN2"/>
<dbReference type="KEGG" id="ptm:GSPATT00026797001"/>
<dbReference type="Proteomes" id="UP000000600">
    <property type="component" value="Unassembled WGS sequence"/>
</dbReference>